<dbReference type="CDD" id="cd00158">
    <property type="entry name" value="RHOD"/>
    <property type="match status" value="1"/>
</dbReference>
<dbReference type="PROSITE" id="PS50206">
    <property type="entry name" value="RHODANESE_3"/>
    <property type="match status" value="1"/>
</dbReference>
<dbReference type="Pfam" id="PF00581">
    <property type="entry name" value="Rhodanese"/>
    <property type="match status" value="1"/>
</dbReference>
<dbReference type="SUPFAM" id="SSF52821">
    <property type="entry name" value="Rhodanese/Cell cycle control phosphatase"/>
    <property type="match status" value="1"/>
</dbReference>
<dbReference type="PANTHER" id="PTHR43031">
    <property type="entry name" value="FAD-DEPENDENT OXIDOREDUCTASE"/>
    <property type="match status" value="1"/>
</dbReference>
<dbReference type="InterPro" id="IPR001763">
    <property type="entry name" value="Rhodanese-like_dom"/>
</dbReference>
<evidence type="ECO:0000313" key="4">
    <source>
        <dbReference type="Proteomes" id="UP000191680"/>
    </source>
</evidence>
<proteinExistence type="predicted"/>
<accession>A0A1V6LQY5</accession>
<dbReference type="NCBIfam" id="NF045521">
    <property type="entry name" value="rhoda_near_glyco"/>
    <property type="match status" value="1"/>
</dbReference>
<gene>
    <name evidence="3" type="ORF">BUL40_10385</name>
</gene>
<evidence type="ECO:0000259" key="2">
    <source>
        <dbReference type="PROSITE" id="PS50206"/>
    </source>
</evidence>
<dbReference type="InterPro" id="IPR050229">
    <property type="entry name" value="GlpE_sulfurtransferase"/>
</dbReference>
<dbReference type="SMART" id="SM00450">
    <property type="entry name" value="RHOD"/>
    <property type="match status" value="1"/>
</dbReference>
<feature type="signal peptide" evidence="1">
    <location>
        <begin position="1"/>
        <end position="20"/>
    </location>
</feature>
<reference evidence="3 4" key="1">
    <citation type="submission" date="2016-12" db="EMBL/GenBank/DDBJ databases">
        <authorList>
            <person name="Song W.-J."/>
            <person name="Kurnit D.M."/>
        </authorList>
    </citation>
    <scope>NUCLEOTIDE SEQUENCE [LARGE SCALE GENOMIC DNA]</scope>
    <source>
        <strain evidence="3 4">HSG9</strain>
    </source>
</reference>
<dbReference type="Proteomes" id="UP000191680">
    <property type="component" value="Unassembled WGS sequence"/>
</dbReference>
<comment type="caution">
    <text evidence="3">The sequence shown here is derived from an EMBL/GenBank/DDBJ whole genome shotgun (WGS) entry which is preliminary data.</text>
</comment>
<dbReference type="InterPro" id="IPR036873">
    <property type="entry name" value="Rhodanese-like_dom_sf"/>
</dbReference>
<dbReference type="PANTHER" id="PTHR43031:SF1">
    <property type="entry name" value="PYRIDINE NUCLEOTIDE-DISULPHIDE OXIDOREDUCTASE"/>
    <property type="match status" value="1"/>
</dbReference>
<name>A0A1V6LQY5_9FLAO</name>
<protein>
    <submittedName>
        <fullName evidence="3">Rhodanese</fullName>
    </submittedName>
</protein>
<dbReference type="EMBL" id="MTBC01000006">
    <property type="protein sequence ID" value="OQD42519.1"/>
    <property type="molecule type" value="Genomic_DNA"/>
</dbReference>
<sequence length="167" mass="18998">MKKNHWIWLTVFVSFISACAQKTIPESLAALNKESVTYISVDELRSNPTSYIILDAREQEEFAVSHLPNAVFVGYKNFELKSISEKLPKKTETPIVVYCSIGVRSENIGERLQKAGFTNVKNLYGGIFEWSNKGYPLIDKNNNTTKKVHAYSKQWGKLLTNGEKVYD</sequence>
<keyword evidence="4" id="KW-1185">Reference proteome</keyword>
<evidence type="ECO:0000313" key="3">
    <source>
        <dbReference type="EMBL" id="OQD42519.1"/>
    </source>
</evidence>
<dbReference type="PROSITE" id="PS51257">
    <property type="entry name" value="PROKAR_LIPOPROTEIN"/>
    <property type="match status" value="1"/>
</dbReference>
<evidence type="ECO:0000256" key="1">
    <source>
        <dbReference type="SAM" id="SignalP"/>
    </source>
</evidence>
<keyword evidence="1" id="KW-0732">Signal</keyword>
<organism evidence="3 4">
    <name type="scientific">Croceivirga radicis</name>
    <dbReference type="NCBI Taxonomy" id="1929488"/>
    <lineage>
        <taxon>Bacteria</taxon>
        <taxon>Pseudomonadati</taxon>
        <taxon>Bacteroidota</taxon>
        <taxon>Flavobacteriia</taxon>
        <taxon>Flavobacteriales</taxon>
        <taxon>Flavobacteriaceae</taxon>
        <taxon>Croceivirga</taxon>
    </lineage>
</organism>
<dbReference type="AlphaFoldDB" id="A0A1V6LQY5"/>
<feature type="chain" id="PRO_5012618845" evidence="1">
    <location>
        <begin position="21"/>
        <end position="167"/>
    </location>
</feature>
<dbReference type="Gene3D" id="3.40.250.10">
    <property type="entry name" value="Rhodanese-like domain"/>
    <property type="match status" value="1"/>
</dbReference>
<feature type="domain" description="Rhodanese" evidence="2">
    <location>
        <begin position="47"/>
        <end position="139"/>
    </location>
</feature>
<dbReference type="OrthoDB" id="598065at2"/>
<dbReference type="RefSeq" id="WP_080319206.1">
    <property type="nucleotide sequence ID" value="NZ_MTBC01000006.1"/>
</dbReference>